<evidence type="ECO:0000259" key="1">
    <source>
        <dbReference type="Pfam" id="PF00089"/>
    </source>
</evidence>
<evidence type="ECO:0000313" key="2">
    <source>
        <dbReference type="EMBL" id="PIO57675.1"/>
    </source>
</evidence>
<proteinExistence type="predicted"/>
<dbReference type="Gene3D" id="2.40.10.10">
    <property type="entry name" value="Trypsin-like serine proteases"/>
    <property type="match status" value="1"/>
</dbReference>
<dbReference type="EMBL" id="KZ364353">
    <property type="protein sequence ID" value="PIO57675.1"/>
    <property type="molecule type" value="Genomic_DNA"/>
</dbReference>
<sequence length="75" mass="8191">NGCSGALISQRHVLTAAHCARKASKEVPKEEECKKLKHKNTGKLRAPVEKFTLLIGSQCKRLAGCPEFRTRTASA</sequence>
<dbReference type="InterPro" id="IPR009003">
    <property type="entry name" value="Peptidase_S1_PA"/>
</dbReference>
<feature type="non-terminal residue" evidence="2">
    <location>
        <position position="1"/>
    </location>
</feature>
<dbReference type="InterPro" id="IPR001254">
    <property type="entry name" value="Trypsin_dom"/>
</dbReference>
<dbReference type="InterPro" id="IPR043504">
    <property type="entry name" value="Peptidase_S1_PA_chymotrypsin"/>
</dbReference>
<dbReference type="OrthoDB" id="5859944at2759"/>
<dbReference type="AlphaFoldDB" id="A0A2G9TIA5"/>
<dbReference type="SUPFAM" id="SSF50494">
    <property type="entry name" value="Trypsin-like serine proteases"/>
    <property type="match status" value="1"/>
</dbReference>
<dbReference type="GO" id="GO:0004252">
    <property type="term" value="F:serine-type endopeptidase activity"/>
    <property type="evidence" value="ECO:0007669"/>
    <property type="project" value="InterPro"/>
</dbReference>
<evidence type="ECO:0000313" key="3">
    <source>
        <dbReference type="Proteomes" id="UP000230423"/>
    </source>
</evidence>
<feature type="domain" description="Peptidase S1" evidence="1">
    <location>
        <begin position="2"/>
        <end position="51"/>
    </location>
</feature>
<gene>
    <name evidence="2" type="ORF">TELCIR_20905</name>
</gene>
<dbReference type="Pfam" id="PF00089">
    <property type="entry name" value="Trypsin"/>
    <property type="match status" value="1"/>
</dbReference>
<accession>A0A2G9TIA5</accession>
<dbReference type="Proteomes" id="UP000230423">
    <property type="component" value="Unassembled WGS sequence"/>
</dbReference>
<name>A0A2G9TIA5_TELCI</name>
<organism evidence="2 3">
    <name type="scientific">Teladorsagia circumcincta</name>
    <name type="common">Brown stomach worm</name>
    <name type="synonym">Ostertagia circumcincta</name>
    <dbReference type="NCBI Taxonomy" id="45464"/>
    <lineage>
        <taxon>Eukaryota</taxon>
        <taxon>Metazoa</taxon>
        <taxon>Ecdysozoa</taxon>
        <taxon>Nematoda</taxon>
        <taxon>Chromadorea</taxon>
        <taxon>Rhabditida</taxon>
        <taxon>Rhabditina</taxon>
        <taxon>Rhabditomorpha</taxon>
        <taxon>Strongyloidea</taxon>
        <taxon>Trichostrongylidae</taxon>
        <taxon>Teladorsagia</taxon>
    </lineage>
</organism>
<reference evidence="2 3" key="1">
    <citation type="submission" date="2015-09" db="EMBL/GenBank/DDBJ databases">
        <title>Draft genome of the parasitic nematode Teladorsagia circumcincta isolate WARC Sus (inbred).</title>
        <authorList>
            <person name="Mitreva M."/>
        </authorList>
    </citation>
    <scope>NUCLEOTIDE SEQUENCE [LARGE SCALE GENOMIC DNA]</scope>
    <source>
        <strain evidence="2 3">S</strain>
    </source>
</reference>
<keyword evidence="3" id="KW-1185">Reference proteome</keyword>
<protein>
    <recommendedName>
        <fullName evidence="1">Peptidase S1 domain-containing protein</fullName>
    </recommendedName>
</protein>
<feature type="non-terminal residue" evidence="2">
    <location>
        <position position="75"/>
    </location>
</feature>
<dbReference type="GO" id="GO:0006508">
    <property type="term" value="P:proteolysis"/>
    <property type="evidence" value="ECO:0007669"/>
    <property type="project" value="InterPro"/>
</dbReference>